<name>A0ABD2YJ76_9GENT</name>
<dbReference type="PANTHER" id="PTHR36264:SF5">
    <property type="entry name" value="SET DOMAIN-CONTAINING PROTEIN"/>
    <property type="match status" value="1"/>
</dbReference>
<dbReference type="Proteomes" id="UP001630127">
    <property type="component" value="Unassembled WGS sequence"/>
</dbReference>
<protein>
    <submittedName>
        <fullName evidence="1">Uncharacterized protein</fullName>
    </submittedName>
</protein>
<comment type="caution">
    <text evidence="1">The sequence shown here is derived from an EMBL/GenBank/DDBJ whole genome shotgun (WGS) entry which is preliminary data.</text>
</comment>
<keyword evidence="2" id="KW-1185">Reference proteome</keyword>
<dbReference type="AlphaFoldDB" id="A0ABD2YJ76"/>
<organism evidence="1 2">
    <name type="scientific">Cinchona calisaya</name>
    <dbReference type="NCBI Taxonomy" id="153742"/>
    <lineage>
        <taxon>Eukaryota</taxon>
        <taxon>Viridiplantae</taxon>
        <taxon>Streptophyta</taxon>
        <taxon>Embryophyta</taxon>
        <taxon>Tracheophyta</taxon>
        <taxon>Spermatophyta</taxon>
        <taxon>Magnoliopsida</taxon>
        <taxon>eudicotyledons</taxon>
        <taxon>Gunneridae</taxon>
        <taxon>Pentapetalae</taxon>
        <taxon>asterids</taxon>
        <taxon>lamiids</taxon>
        <taxon>Gentianales</taxon>
        <taxon>Rubiaceae</taxon>
        <taxon>Cinchonoideae</taxon>
        <taxon>Cinchoneae</taxon>
        <taxon>Cinchona</taxon>
    </lineage>
</organism>
<sequence length="168" mass="19920">MKKTFYHNFMPSKEEEEEEASKATNTRLQTTRVLVEINDVHPPPILDYNNPWNIKKKLIQYEVVARKFVISFTNTFDHIFRYWTLAMANHVVLGHRMSVVLWDATDEKNPKKYCGDTVYFEILPNDDYVLACMDLFKDHSLNVDDEIGLYWDLRSSSFQFKLFLKAIQ</sequence>
<dbReference type="PANTHER" id="PTHR36264">
    <property type="entry name" value="SET DOMAIN-CONTAINING PROTEIN"/>
    <property type="match status" value="1"/>
</dbReference>
<dbReference type="EMBL" id="JBJUIK010000013">
    <property type="protein sequence ID" value="KAL3505608.1"/>
    <property type="molecule type" value="Genomic_DNA"/>
</dbReference>
<evidence type="ECO:0000313" key="2">
    <source>
        <dbReference type="Proteomes" id="UP001630127"/>
    </source>
</evidence>
<gene>
    <name evidence="1" type="ORF">ACH5RR_030990</name>
</gene>
<accession>A0ABD2YJ76</accession>
<proteinExistence type="predicted"/>
<reference evidence="1 2" key="1">
    <citation type="submission" date="2024-11" db="EMBL/GenBank/DDBJ databases">
        <title>A near-complete genome assembly of Cinchona calisaya.</title>
        <authorList>
            <person name="Lian D.C."/>
            <person name="Zhao X.W."/>
            <person name="Wei L."/>
        </authorList>
    </citation>
    <scope>NUCLEOTIDE SEQUENCE [LARGE SCALE GENOMIC DNA]</scope>
    <source>
        <tissue evidence="1">Nenye</tissue>
    </source>
</reference>
<evidence type="ECO:0000313" key="1">
    <source>
        <dbReference type="EMBL" id="KAL3505608.1"/>
    </source>
</evidence>